<comment type="caution">
    <text evidence="5">The sequence shown here is derived from an EMBL/GenBank/DDBJ whole genome shotgun (WGS) entry which is preliminary data.</text>
</comment>
<dbReference type="STRING" id="1035.BN961_01943"/>
<dbReference type="RefSeq" id="WP_048756420.1">
    <property type="nucleotide sequence ID" value="NZ_CCAZ020000001.1"/>
</dbReference>
<feature type="transmembrane region" description="Helical" evidence="3">
    <location>
        <begin position="62"/>
        <end position="81"/>
    </location>
</feature>
<gene>
    <name evidence="5" type="primary">pleD_3</name>
    <name evidence="5" type="ORF">BN961_01943</name>
</gene>
<accession>A0A090MQK7</accession>
<reference evidence="5 6" key="1">
    <citation type="journal article" date="2014" name="Genome Announc.">
        <title>Genome Sequence of Afipia felis Strain 76713, Isolated in Hospital Water Using an Amoeba Co-Culture Procedure.</title>
        <authorList>
            <person name="Benamar S."/>
            <person name="La Scola B."/>
            <person name="Croce O."/>
        </authorList>
    </citation>
    <scope>NUCLEOTIDE SEQUENCE [LARGE SCALE GENOMIC DNA]</scope>
    <source>
        <strain evidence="5 6">76713</strain>
    </source>
</reference>
<dbReference type="PANTHER" id="PTHR45138">
    <property type="entry name" value="REGULATORY COMPONENTS OF SENSORY TRANSDUCTION SYSTEM"/>
    <property type="match status" value="1"/>
</dbReference>
<dbReference type="GO" id="GO:1902201">
    <property type="term" value="P:negative regulation of bacterial-type flagellum-dependent cell motility"/>
    <property type="evidence" value="ECO:0007669"/>
    <property type="project" value="TreeGrafter"/>
</dbReference>
<feature type="transmembrane region" description="Helical" evidence="3">
    <location>
        <begin position="102"/>
        <end position="131"/>
    </location>
</feature>
<evidence type="ECO:0000313" key="6">
    <source>
        <dbReference type="Proteomes" id="UP000035762"/>
    </source>
</evidence>
<dbReference type="GO" id="GO:0052621">
    <property type="term" value="F:diguanylate cyclase activity"/>
    <property type="evidence" value="ECO:0007669"/>
    <property type="project" value="UniProtKB-EC"/>
</dbReference>
<keyword evidence="3" id="KW-0472">Membrane</keyword>
<dbReference type="FunFam" id="3.30.70.270:FF:000001">
    <property type="entry name" value="Diguanylate cyclase domain protein"/>
    <property type="match status" value="1"/>
</dbReference>
<dbReference type="PROSITE" id="PS50887">
    <property type="entry name" value="GGDEF"/>
    <property type="match status" value="1"/>
</dbReference>
<dbReference type="EC" id="2.7.7.65" evidence="1"/>
<dbReference type="EMBL" id="CCAZ020000001">
    <property type="protein sequence ID" value="CEG08527.1"/>
    <property type="molecule type" value="Genomic_DNA"/>
</dbReference>
<dbReference type="InterPro" id="IPR029787">
    <property type="entry name" value="Nucleotide_cyclase"/>
</dbReference>
<dbReference type="InterPro" id="IPR050469">
    <property type="entry name" value="Diguanylate_Cyclase"/>
</dbReference>
<organism evidence="5 6">
    <name type="scientific">Afipia felis</name>
    <name type="common">Cat scratch disease bacillus</name>
    <dbReference type="NCBI Taxonomy" id="1035"/>
    <lineage>
        <taxon>Bacteria</taxon>
        <taxon>Pseudomonadati</taxon>
        <taxon>Pseudomonadota</taxon>
        <taxon>Alphaproteobacteria</taxon>
        <taxon>Hyphomicrobiales</taxon>
        <taxon>Nitrobacteraceae</taxon>
        <taxon>Afipia</taxon>
    </lineage>
</organism>
<dbReference type="AlphaFoldDB" id="A0A090MQK7"/>
<dbReference type="InterPro" id="IPR000160">
    <property type="entry name" value="GGDEF_dom"/>
</dbReference>
<feature type="transmembrane region" description="Helical" evidence="3">
    <location>
        <begin position="37"/>
        <end position="56"/>
    </location>
</feature>
<protein>
    <recommendedName>
        <fullName evidence="1">diguanylate cyclase</fullName>
        <ecNumber evidence="1">2.7.7.65</ecNumber>
    </recommendedName>
</protein>
<comment type="catalytic activity">
    <reaction evidence="2">
        <text>2 GTP = 3',3'-c-di-GMP + 2 diphosphate</text>
        <dbReference type="Rhea" id="RHEA:24898"/>
        <dbReference type="ChEBI" id="CHEBI:33019"/>
        <dbReference type="ChEBI" id="CHEBI:37565"/>
        <dbReference type="ChEBI" id="CHEBI:58805"/>
        <dbReference type="EC" id="2.7.7.65"/>
    </reaction>
</comment>
<name>A0A090MQK7_AFIFE</name>
<keyword evidence="3" id="KW-1133">Transmembrane helix</keyword>
<dbReference type="Pfam" id="PF00990">
    <property type="entry name" value="GGDEF"/>
    <property type="match status" value="1"/>
</dbReference>
<evidence type="ECO:0000313" key="5">
    <source>
        <dbReference type="EMBL" id="CEG08527.1"/>
    </source>
</evidence>
<dbReference type="SUPFAM" id="SSF55073">
    <property type="entry name" value="Nucleotide cyclase"/>
    <property type="match status" value="1"/>
</dbReference>
<feature type="transmembrane region" description="Helical" evidence="3">
    <location>
        <begin position="175"/>
        <end position="197"/>
    </location>
</feature>
<evidence type="ECO:0000259" key="4">
    <source>
        <dbReference type="PROSITE" id="PS50887"/>
    </source>
</evidence>
<dbReference type="Proteomes" id="UP000035762">
    <property type="component" value="Unassembled WGS sequence"/>
</dbReference>
<dbReference type="OrthoDB" id="9812260at2"/>
<sequence length="379" mass="42203">MWGAVFPLKLMDQLSSADAPASDVLPRRAVQRRQIQTIMALSYLTDTAVLALYALAGTTSLTTPPVFLVCALLSVTCFVLLSDAHFNDRFKDHYLVLQQMGVSFLLMLSFIYIVPEVGCVFLCSLFVIVALGSLRSTMLQIGIAWGVLTAGLAWLFLLTTIPISMPHGTFAERFATLFLFVVTIGRCMMVGMFSSALRESFNTQGLALKEAYRRIEELAEFDELTGAHNRRSIMHALVEESERAIRTKSPCSIALIDLDFFKKINDLYGHPVGDEVLRTFAITMFANVRAIDKFGRYGGEEFLLIMPETAEDTAEKVADRLRMIIADIDWNSISPGIAVTMSAGVATLRHDETPENLLLRADMALYRAKDRGRNRIEHA</sequence>
<dbReference type="SMART" id="SM00267">
    <property type="entry name" value="GGDEF"/>
    <property type="match status" value="1"/>
</dbReference>
<proteinExistence type="predicted"/>
<feature type="domain" description="GGDEF" evidence="4">
    <location>
        <begin position="249"/>
        <end position="379"/>
    </location>
</feature>
<evidence type="ECO:0000256" key="2">
    <source>
        <dbReference type="ARBA" id="ARBA00034247"/>
    </source>
</evidence>
<evidence type="ECO:0000256" key="1">
    <source>
        <dbReference type="ARBA" id="ARBA00012528"/>
    </source>
</evidence>
<evidence type="ECO:0000256" key="3">
    <source>
        <dbReference type="SAM" id="Phobius"/>
    </source>
</evidence>
<dbReference type="PANTHER" id="PTHR45138:SF9">
    <property type="entry name" value="DIGUANYLATE CYCLASE DGCM-RELATED"/>
    <property type="match status" value="1"/>
</dbReference>
<dbReference type="InterPro" id="IPR043128">
    <property type="entry name" value="Rev_trsase/Diguanyl_cyclase"/>
</dbReference>
<dbReference type="NCBIfam" id="TIGR00254">
    <property type="entry name" value="GGDEF"/>
    <property type="match status" value="1"/>
</dbReference>
<dbReference type="GO" id="GO:0005886">
    <property type="term" value="C:plasma membrane"/>
    <property type="evidence" value="ECO:0007669"/>
    <property type="project" value="TreeGrafter"/>
</dbReference>
<dbReference type="CDD" id="cd01949">
    <property type="entry name" value="GGDEF"/>
    <property type="match status" value="1"/>
</dbReference>
<feature type="transmembrane region" description="Helical" evidence="3">
    <location>
        <begin position="143"/>
        <end position="163"/>
    </location>
</feature>
<dbReference type="Gene3D" id="3.30.70.270">
    <property type="match status" value="1"/>
</dbReference>
<keyword evidence="6" id="KW-1185">Reference proteome</keyword>
<dbReference type="GO" id="GO:0043709">
    <property type="term" value="P:cell adhesion involved in single-species biofilm formation"/>
    <property type="evidence" value="ECO:0007669"/>
    <property type="project" value="TreeGrafter"/>
</dbReference>
<keyword evidence="3" id="KW-0812">Transmembrane</keyword>